<gene>
    <name evidence="1" type="ORF">S03H2_14753</name>
</gene>
<sequence length="58" mass="6935">MDINISTGDQLDPDLKEDCERQSRRDIKNRLRAISFPDRKLELFTREVLELARARFKD</sequence>
<dbReference type="AlphaFoldDB" id="X1GLD6"/>
<organism evidence="1">
    <name type="scientific">marine sediment metagenome</name>
    <dbReference type="NCBI Taxonomy" id="412755"/>
    <lineage>
        <taxon>unclassified sequences</taxon>
        <taxon>metagenomes</taxon>
        <taxon>ecological metagenomes</taxon>
    </lineage>
</organism>
<name>X1GLD6_9ZZZZ</name>
<evidence type="ECO:0000313" key="1">
    <source>
        <dbReference type="EMBL" id="GAH45655.1"/>
    </source>
</evidence>
<comment type="caution">
    <text evidence="1">The sequence shown here is derived from an EMBL/GenBank/DDBJ whole genome shotgun (WGS) entry which is preliminary data.</text>
</comment>
<proteinExistence type="predicted"/>
<dbReference type="EMBL" id="BARU01007491">
    <property type="protein sequence ID" value="GAH45655.1"/>
    <property type="molecule type" value="Genomic_DNA"/>
</dbReference>
<accession>X1GLD6</accession>
<reference evidence="1" key="1">
    <citation type="journal article" date="2014" name="Front. Microbiol.">
        <title>High frequency of phylogenetically diverse reductive dehalogenase-homologous genes in deep subseafloor sedimentary metagenomes.</title>
        <authorList>
            <person name="Kawai M."/>
            <person name="Futagami T."/>
            <person name="Toyoda A."/>
            <person name="Takaki Y."/>
            <person name="Nishi S."/>
            <person name="Hori S."/>
            <person name="Arai W."/>
            <person name="Tsubouchi T."/>
            <person name="Morono Y."/>
            <person name="Uchiyama I."/>
            <person name="Ito T."/>
            <person name="Fujiyama A."/>
            <person name="Inagaki F."/>
            <person name="Takami H."/>
        </authorList>
    </citation>
    <scope>NUCLEOTIDE SEQUENCE</scope>
    <source>
        <strain evidence="1">Expedition CK06-06</strain>
    </source>
</reference>
<protein>
    <submittedName>
        <fullName evidence="1">Uncharacterized protein</fullName>
    </submittedName>
</protein>